<evidence type="ECO:0000313" key="4">
    <source>
        <dbReference type="EMBL" id="QCZ54409.1"/>
    </source>
</evidence>
<reference evidence="3" key="1">
    <citation type="journal article" date="2009" name="Microbiology">
        <title>Characterization of four plasmids harboured in a Lactobacillus brevis strain encoding a novel bacteriocin, brevicin 925A, and construction of a shuttle vector for lactic acid bacteria and Escherichia coli.</title>
        <authorList>
            <person name="Wada T."/>
            <person name="Noda M."/>
            <person name="Kashiwabara F."/>
            <person name="Jeon H.J."/>
            <person name="Shirakawa A."/>
            <person name="Yabu H."/>
            <person name="Matoba Y."/>
            <person name="Kumagai T."/>
            <person name="Sugiyama M."/>
        </authorList>
    </citation>
    <scope>NUCLEOTIDE SEQUENCE</scope>
    <source>
        <strain evidence="3">925A</strain>
        <plasmid evidence="3">pLB925A04</plasmid>
    </source>
</reference>
<dbReference type="Proteomes" id="UP000307074">
    <property type="component" value="Plasmid pUCCLBBS449_A"/>
</dbReference>
<sequence>MWVEGELMKWQTKLGVSLGMIGVVAGLIFLGFKMLPYPSDSATNINHQLQQNSRKKDEVLIFYRPGCGDCARVKSTVLTTNWRIKWVTQSAEIGFVNTDKQQNQALLKRFSVTSVPTLVRINKDQKVLRYTGTNTTKIRVVMQGGTLNE</sequence>
<geneLocation type="plasmid" evidence="4">
    <name>pUCCLBBS449_A</name>
</geneLocation>
<evidence type="ECO:0000259" key="2">
    <source>
        <dbReference type="Pfam" id="PF00085"/>
    </source>
</evidence>
<evidence type="ECO:0000313" key="3">
    <source>
        <dbReference type="EMBL" id="BAH56442.1"/>
    </source>
</evidence>
<dbReference type="Gene3D" id="3.40.30.10">
    <property type="entry name" value="Glutaredoxin"/>
    <property type="match status" value="1"/>
</dbReference>
<geneLocation type="plasmid" evidence="3">
    <name>pLB925A04</name>
</geneLocation>
<keyword evidence="1" id="KW-1133">Transmembrane helix</keyword>
<proteinExistence type="predicted"/>
<dbReference type="RefSeq" id="WP_012695423.1">
    <property type="nucleotide sequence ID" value="NC_012551.1"/>
</dbReference>
<feature type="domain" description="Thioredoxin" evidence="2">
    <location>
        <begin position="44"/>
        <end position="139"/>
    </location>
</feature>
<name>C0SQR0_LEVBR</name>
<dbReference type="AlphaFoldDB" id="C0SQR0"/>
<accession>C0SQR0</accession>
<reference evidence="4 5" key="2">
    <citation type="submission" date="2018-07" db="EMBL/GenBank/DDBJ databases">
        <authorList>
            <person name="Feyereisen M."/>
        </authorList>
    </citation>
    <scope>NUCLEOTIDE SEQUENCE [LARGE SCALE GENOMIC DNA]</scope>
    <source>
        <strain evidence="4 5">UCCLBBS449</strain>
        <plasmid evidence="5">pucclbbs449_a</plasmid>
        <plasmid evidence="4">pUCCLBBS449_A</plasmid>
    </source>
</reference>
<gene>
    <name evidence="4" type="ORF">UCCLBBS449_pA0003</name>
</gene>
<feature type="transmembrane region" description="Helical" evidence="1">
    <location>
        <begin position="14"/>
        <end position="32"/>
    </location>
</feature>
<dbReference type="InterPro" id="IPR036249">
    <property type="entry name" value="Thioredoxin-like_sf"/>
</dbReference>
<dbReference type="CDD" id="cd02947">
    <property type="entry name" value="TRX_family"/>
    <property type="match status" value="1"/>
</dbReference>
<dbReference type="Pfam" id="PF00085">
    <property type="entry name" value="Thioredoxin"/>
    <property type="match status" value="1"/>
</dbReference>
<keyword evidence="1" id="KW-0472">Membrane</keyword>
<evidence type="ECO:0000256" key="1">
    <source>
        <dbReference type="SAM" id="Phobius"/>
    </source>
</evidence>
<geneLocation type="plasmid" evidence="5">
    <name>pucclbbs449_a</name>
</geneLocation>
<evidence type="ECO:0000313" key="5">
    <source>
        <dbReference type="Proteomes" id="UP000307074"/>
    </source>
</evidence>
<dbReference type="EMBL" id="CP031199">
    <property type="protein sequence ID" value="QCZ54409.1"/>
    <property type="molecule type" value="Genomic_DNA"/>
</dbReference>
<keyword evidence="3" id="KW-0614">Plasmid</keyword>
<dbReference type="EMBL" id="AB370337">
    <property type="protein sequence ID" value="BAH56442.1"/>
    <property type="molecule type" value="Genomic_DNA"/>
</dbReference>
<dbReference type="InterPro" id="IPR013766">
    <property type="entry name" value="Thioredoxin_domain"/>
</dbReference>
<dbReference type="SUPFAM" id="SSF52833">
    <property type="entry name" value="Thioredoxin-like"/>
    <property type="match status" value="1"/>
</dbReference>
<organism evidence="3">
    <name type="scientific">Levilactobacillus brevis</name>
    <name type="common">Lactobacillus brevis</name>
    <dbReference type="NCBI Taxonomy" id="1580"/>
    <lineage>
        <taxon>Bacteria</taxon>
        <taxon>Bacillati</taxon>
        <taxon>Bacillota</taxon>
        <taxon>Bacilli</taxon>
        <taxon>Lactobacillales</taxon>
        <taxon>Lactobacillaceae</taxon>
        <taxon>Levilactobacillus</taxon>
    </lineage>
</organism>
<keyword evidence="1" id="KW-0812">Transmembrane</keyword>
<protein>
    <recommendedName>
        <fullName evidence="2">Thioredoxin domain-containing protein</fullName>
    </recommendedName>
</protein>